<feature type="signal peptide" evidence="2">
    <location>
        <begin position="1"/>
        <end position="23"/>
    </location>
</feature>
<evidence type="ECO:0000256" key="1">
    <source>
        <dbReference type="SAM" id="MobiDB-lite"/>
    </source>
</evidence>
<accession>A0ABQ0WAB0</accession>
<dbReference type="EMBL" id="BJXU01000016">
    <property type="protein sequence ID" value="GEN22525.1"/>
    <property type="molecule type" value="Genomic_DNA"/>
</dbReference>
<evidence type="ECO:0000313" key="3">
    <source>
        <dbReference type="EMBL" id="GEN22525.1"/>
    </source>
</evidence>
<sequence>MLSRLLLVSVSGVILLWHSTLQAQQVPPIPPDLDRNFIRGDQQRLLEEQQQRLEELQNLPGEQAEPPSPEAAEPSPCIDIAQVSCPHCPD</sequence>
<evidence type="ECO:0008006" key="5">
    <source>
        <dbReference type="Google" id="ProtNLM"/>
    </source>
</evidence>
<feature type="chain" id="PRO_5045476217" description="Hemolysin activation/secretion protein" evidence="2">
    <location>
        <begin position="24"/>
        <end position="90"/>
    </location>
</feature>
<evidence type="ECO:0000313" key="4">
    <source>
        <dbReference type="Proteomes" id="UP000321726"/>
    </source>
</evidence>
<keyword evidence="4" id="KW-1185">Reference proteome</keyword>
<feature type="region of interest" description="Disordered" evidence="1">
    <location>
        <begin position="53"/>
        <end position="75"/>
    </location>
</feature>
<name>A0ABQ0WAB0_9GAMM</name>
<protein>
    <recommendedName>
        <fullName evidence="5">Hemolysin activation/secretion protein</fullName>
    </recommendedName>
</protein>
<organism evidence="3 4">
    <name type="scientific">Halomonas cupida</name>
    <dbReference type="NCBI Taxonomy" id="44933"/>
    <lineage>
        <taxon>Bacteria</taxon>
        <taxon>Pseudomonadati</taxon>
        <taxon>Pseudomonadota</taxon>
        <taxon>Gammaproteobacteria</taxon>
        <taxon>Oceanospirillales</taxon>
        <taxon>Halomonadaceae</taxon>
        <taxon>Halomonas</taxon>
    </lineage>
</organism>
<gene>
    <name evidence="3" type="ORF">HCU01_04740</name>
</gene>
<dbReference type="Proteomes" id="UP000321726">
    <property type="component" value="Unassembled WGS sequence"/>
</dbReference>
<keyword evidence="2" id="KW-0732">Signal</keyword>
<proteinExistence type="predicted"/>
<comment type="caution">
    <text evidence="3">The sequence shown here is derived from an EMBL/GenBank/DDBJ whole genome shotgun (WGS) entry which is preliminary data.</text>
</comment>
<reference evidence="3 4" key="1">
    <citation type="submission" date="2019-07" db="EMBL/GenBank/DDBJ databases">
        <title>Whole genome shotgun sequence of Halomonas cupida NBRC 102219.</title>
        <authorList>
            <person name="Hosoyama A."/>
            <person name="Uohara A."/>
            <person name="Ohji S."/>
            <person name="Ichikawa N."/>
        </authorList>
    </citation>
    <scope>NUCLEOTIDE SEQUENCE [LARGE SCALE GENOMIC DNA]</scope>
    <source>
        <strain evidence="3 4">NBRC 102219</strain>
    </source>
</reference>
<evidence type="ECO:0000256" key="2">
    <source>
        <dbReference type="SAM" id="SignalP"/>
    </source>
</evidence>